<gene>
    <name evidence="1" type="ORF">BEP19_09040</name>
</gene>
<dbReference type="Proteomes" id="UP000284219">
    <property type="component" value="Unassembled WGS sequence"/>
</dbReference>
<dbReference type="OrthoDB" id="5792777at2"/>
<proteinExistence type="predicted"/>
<accession>A0A419SKP1</accession>
<protein>
    <recommendedName>
        <fullName evidence="3">Amine oxidase domain-containing protein</fullName>
    </recommendedName>
</protein>
<dbReference type="AlphaFoldDB" id="A0A419SKP1"/>
<evidence type="ECO:0008006" key="3">
    <source>
        <dbReference type="Google" id="ProtNLM"/>
    </source>
</evidence>
<name>A0A419SKP1_9BACL</name>
<comment type="caution">
    <text evidence="1">The sequence shown here is derived from an EMBL/GenBank/DDBJ whole genome shotgun (WGS) entry which is preliminary data.</text>
</comment>
<dbReference type="RefSeq" id="WP_120189813.1">
    <property type="nucleotide sequence ID" value="NZ_MCHY01000008.1"/>
</dbReference>
<evidence type="ECO:0000313" key="2">
    <source>
        <dbReference type="Proteomes" id="UP000284219"/>
    </source>
</evidence>
<organism evidence="1 2">
    <name type="scientific">Ammoniphilus oxalaticus</name>
    <dbReference type="NCBI Taxonomy" id="66863"/>
    <lineage>
        <taxon>Bacteria</taxon>
        <taxon>Bacillati</taxon>
        <taxon>Bacillota</taxon>
        <taxon>Bacilli</taxon>
        <taxon>Bacillales</taxon>
        <taxon>Paenibacillaceae</taxon>
        <taxon>Aneurinibacillus group</taxon>
        <taxon>Ammoniphilus</taxon>
    </lineage>
</organism>
<sequence>MPREIERIADQRQKGVSLVPSASVYMTGDWAARHFHHADPEVIEQIIALSTPFIASTNIQAVQLKRWDYAETALPLRSPFIEVGVTHPLLVGGDAFLHADDPAGRTRIESAFLSGVAAAERLFEKLRI</sequence>
<dbReference type="Gene3D" id="3.90.660.10">
    <property type="match status" value="1"/>
</dbReference>
<keyword evidence="2" id="KW-1185">Reference proteome</keyword>
<reference evidence="1 2" key="1">
    <citation type="submission" date="2016-08" db="EMBL/GenBank/DDBJ databases">
        <title>Novel Firmicute Genomes.</title>
        <authorList>
            <person name="Poppleton D.I."/>
            <person name="Gribaldo S."/>
        </authorList>
    </citation>
    <scope>NUCLEOTIDE SEQUENCE [LARGE SCALE GENOMIC DNA]</scope>
    <source>
        <strain evidence="1 2">RAOx-1</strain>
    </source>
</reference>
<evidence type="ECO:0000313" key="1">
    <source>
        <dbReference type="EMBL" id="RKD24519.1"/>
    </source>
</evidence>
<dbReference type="InterPro" id="IPR036188">
    <property type="entry name" value="FAD/NAD-bd_sf"/>
</dbReference>
<dbReference type="EMBL" id="MCHY01000008">
    <property type="protein sequence ID" value="RKD24519.1"/>
    <property type="molecule type" value="Genomic_DNA"/>
</dbReference>
<dbReference type="Gene3D" id="3.50.50.60">
    <property type="entry name" value="FAD/NAD(P)-binding domain"/>
    <property type="match status" value="1"/>
</dbReference>